<proteinExistence type="predicted"/>
<organism evidence="1">
    <name type="scientific">Myoviridae sp. ctCop38</name>
    <dbReference type="NCBI Taxonomy" id="2826632"/>
    <lineage>
        <taxon>Viruses</taxon>
        <taxon>Duplodnaviria</taxon>
        <taxon>Heunggongvirae</taxon>
        <taxon>Uroviricota</taxon>
        <taxon>Caudoviricetes</taxon>
    </lineage>
</organism>
<dbReference type="EMBL" id="BK015019">
    <property type="protein sequence ID" value="DAD87380.1"/>
    <property type="molecule type" value="Genomic_DNA"/>
</dbReference>
<reference evidence="1" key="1">
    <citation type="journal article" date="2021" name="Proc. Natl. Acad. Sci. U.S.A.">
        <title>A Catalog of Tens of Thousands of Viruses from Human Metagenomes Reveals Hidden Associations with Chronic Diseases.</title>
        <authorList>
            <person name="Tisza M.J."/>
            <person name="Buck C.B."/>
        </authorList>
    </citation>
    <scope>NUCLEOTIDE SEQUENCE</scope>
    <source>
        <strain evidence="1">CtCop38</strain>
    </source>
</reference>
<sequence>MATFFVLVGKFQAGAAVSSAARIPKINRYKST</sequence>
<protein>
    <submittedName>
        <fullName evidence="1">Uncharacterized protein</fullName>
    </submittedName>
</protein>
<evidence type="ECO:0000313" key="1">
    <source>
        <dbReference type="EMBL" id="DAD87380.1"/>
    </source>
</evidence>
<name>A0A8S5MYV2_9CAUD</name>
<accession>A0A8S5MYV2</accession>